<protein>
    <submittedName>
        <fullName evidence="2">Uncharacterized protein</fullName>
    </submittedName>
</protein>
<dbReference type="AlphaFoldDB" id="A0A7Y8GY34"/>
<evidence type="ECO:0000313" key="3">
    <source>
        <dbReference type="Proteomes" id="UP000545507"/>
    </source>
</evidence>
<keyword evidence="3" id="KW-1185">Reference proteome</keyword>
<dbReference type="Proteomes" id="UP000545507">
    <property type="component" value="Unassembled WGS sequence"/>
</dbReference>
<keyword evidence="1" id="KW-0732">Signal</keyword>
<feature type="signal peptide" evidence="1">
    <location>
        <begin position="1"/>
        <end position="18"/>
    </location>
</feature>
<feature type="chain" id="PRO_5030778665" evidence="1">
    <location>
        <begin position="19"/>
        <end position="78"/>
    </location>
</feature>
<organism evidence="2 3">
    <name type="scientific">Hydrogenophaga aromaticivorans</name>
    <dbReference type="NCBI Taxonomy" id="2610898"/>
    <lineage>
        <taxon>Bacteria</taxon>
        <taxon>Pseudomonadati</taxon>
        <taxon>Pseudomonadota</taxon>
        <taxon>Betaproteobacteria</taxon>
        <taxon>Burkholderiales</taxon>
        <taxon>Comamonadaceae</taxon>
        <taxon>Hydrogenophaga</taxon>
    </lineage>
</organism>
<proteinExistence type="predicted"/>
<sequence>MKTLVTASALLFCSVAFANSCPAEMKAIDAKLGTNPSLSASDMEKVKSLRAEGEKMHKDGKHDESMKALGDAKKLLGL</sequence>
<dbReference type="EMBL" id="VYGV01000016">
    <property type="protein sequence ID" value="NWF47005.1"/>
    <property type="molecule type" value="Genomic_DNA"/>
</dbReference>
<evidence type="ECO:0000313" key="2">
    <source>
        <dbReference type="EMBL" id="NWF47005.1"/>
    </source>
</evidence>
<reference evidence="2 3" key="1">
    <citation type="submission" date="2019-09" db="EMBL/GenBank/DDBJ databases">
        <title>Hydrogenophaga aromatica sp. nov., isolated from a para-xylene-degrading enrichment culture.</title>
        <authorList>
            <person name="Tancsics A."/>
            <person name="Banerjee S."/>
        </authorList>
    </citation>
    <scope>NUCLEOTIDE SEQUENCE [LARGE SCALE GENOMIC DNA]</scope>
    <source>
        <strain evidence="2 3">D2P1</strain>
    </source>
</reference>
<evidence type="ECO:0000256" key="1">
    <source>
        <dbReference type="SAM" id="SignalP"/>
    </source>
</evidence>
<comment type="caution">
    <text evidence="2">The sequence shown here is derived from an EMBL/GenBank/DDBJ whole genome shotgun (WGS) entry which is preliminary data.</text>
</comment>
<accession>A0A7Y8GY34</accession>
<gene>
    <name evidence="2" type="ORF">F3K02_17350</name>
</gene>
<dbReference type="RefSeq" id="WP_177136911.1">
    <property type="nucleotide sequence ID" value="NZ_JAGPWB010000042.1"/>
</dbReference>
<name>A0A7Y8GY34_9BURK</name>